<accession>A0A1Y2CM78</accession>
<dbReference type="OrthoDB" id="2149313at2759"/>
<proteinExistence type="predicted"/>
<keyword evidence="6" id="KW-1185">Reference proteome</keyword>
<keyword evidence="1" id="KW-0285">Flavoprotein</keyword>
<dbReference type="AlphaFoldDB" id="A0A1Y2CM78"/>
<dbReference type="PANTHER" id="PTHR46720:SF1">
    <property type="entry name" value="HYDROXYLASE, PUTATIVE (AFU_ORTHOLOGUE AFUA_8G06050)-RELATED"/>
    <property type="match status" value="1"/>
</dbReference>
<evidence type="ECO:0000256" key="3">
    <source>
        <dbReference type="ARBA" id="ARBA00023002"/>
    </source>
</evidence>
<dbReference type="SUPFAM" id="SSF51905">
    <property type="entry name" value="FAD/NAD(P)-binding domain"/>
    <property type="match status" value="1"/>
</dbReference>
<dbReference type="Gene3D" id="3.50.50.60">
    <property type="entry name" value="FAD/NAD(P)-binding domain"/>
    <property type="match status" value="1"/>
</dbReference>
<dbReference type="Pfam" id="PF01494">
    <property type="entry name" value="FAD_binding_3"/>
    <property type="match status" value="1"/>
</dbReference>
<dbReference type="GO" id="GO:0044550">
    <property type="term" value="P:secondary metabolite biosynthetic process"/>
    <property type="evidence" value="ECO:0007669"/>
    <property type="project" value="TreeGrafter"/>
</dbReference>
<evidence type="ECO:0000259" key="4">
    <source>
        <dbReference type="Pfam" id="PF01494"/>
    </source>
</evidence>
<protein>
    <recommendedName>
        <fullName evidence="4">FAD-binding domain-containing protein</fullName>
    </recommendedName>
</protein>
<dbReference type="STRING" id="329046.A0A1Y2CM78"/>
<dbReference type="Proteomes" id="UP000193642">
    <property type="component" value="Unassembled WGS sequence"/>
</dbReference>
<feature type="domain" description="FAD-binding" evidence="4">
    <location>
        <begin position="181"/>
        <end position="243"/>
    </location>
</feature>
<dbReference type="GO" id="GO:0071949">
    <property type="term" value="F:FAD binding"/>
    <property type="evidence" value="ECO:0007669"/>
    <property type="project" value="InterPro"/>
</dbReference>
<reference evidence="5 6" key="1">
    <citation type="submission" date="2016-07" db="EMBL/GenBank/DDBJ databases">
        <title>Pervasive Adenine N6-methylation of Active Genes in Fungi.</title>
        <authorList>
            <consortium name="DOE Joint Genome Institute"/>
            <person name="Mondo S.J."/>
            <person name="Dannebaum R.O."/>
            <person name="Kuo R.C."/>
            <person name="Labutti K."/>
            <person name="Haridas S."/>
            <person name="Kuo A."/>
            <person name="Salamov A."/>
            <person name="Ahrendt S.R."/>
            <person name="Lipzen A."/>
            <person name="Sullivan W."/>
            <person name="Andreopoulos W.B."/>
            <person name="Clum A."/>
            <person name="Lindquist E."/>
            <person name="Daum C."/>
            <person name="Ramamoorthy G.K."/>
            <person name="Gryganskyi A."/>
            <person name="Culley D."/>
            <person name="Magnuson J.K."/>
            <person name="James T.Y."/>
            <person name="O'Malley M.A."/>
            <person name="Stajich J.E."/>
            <person name="Spatafora J.W."/>
            <person name="Visel A."/>
            <person name="Grigoriev I.V."/>
        </authorList>
    </citation>
    <scope>NUCLEOTIDE SEQUENCE [LARGE SCALE GENOMIC DNA]</scope>
    <source>
        <strain evidence="5 6">JEL800</strain>
    </source>
</reference>
<keyword evidence="3" id="KW-0560">Oxidoreductase</keyword>
<comment type="caution">
    <text evidence="5">The sequence shown here is derived from an EMBL/GenBank/DDBJ whole genome shotgun (WGS) entry which is preliminary data.</text>
</comment>
<evidence type="ECO:0000256" key="2">
    <source>
        <dbReference type="ARBA" id="ARBA00022827"/>
    </source>
</evidence>
<name>A0A1Y2CM78_9FUNG</name>
<evidence type="ECO:0000256" key="1">
    <source>
        <dbReference type="ARBA" id="ARBA00022630"/>
    </source>
</evidence>
<dbReference type="PANTHER" id="PTHR46720">
    <property type="entry name" value="HYDROXYLASE, PUTATIVE (AFU_ORTHOLOGUE AFUA_3G01460)-RELATED"/>
    <property type="match status" value="1"/>
</dbReference>
<gene>
    <name evidence="5" type="ORF">BCR33DRAFT_763878</name>
</gene>
<dbReference type="InterPro" id="IPR036188">
    <property type="entry name" value="FAD/NAD-bd_sf"/>
</dbReference>
<dbReference type="PRINTS" id="PR00420">
    <property type="entry name" value="RNGMNOXGNASE"/>
</dbReference>
<evidence type="ECO:0000313" key="5">
    <source>
        <dbReference type="EMBL" id="ORY48131.1"/>
    </source>
</evidence>
<keyword evidence="2" id="KW-0274">FAD</keyword>
<dbReference type="GO" id="GO:0016491">
    <property type="term" value="F:oxidoreductase activity"/>
    <property type="evidence" value="ECO:0007669"/>
    <property type="project" value="UniProtKB-KW"/>
</dbReference>
<dbReference type="InterPro" id="IPR051104">
    <property type="entry name" value="FAD_monoxygenase"/>
</dbReference>
<sequence length="306" mass="33918">MTFALLDGSDRIPKKTQKEISRPFLSLDQSSMLLLCGLLFHGIKAFGGKKIKNLTQSDDEVTVEFEDGSQVVAELLRTLPDGTEIDFDCQRAIYGDPVNSRFIFGARCEKTTGAFFVADLNATKPLDGGDDWRPYTDLPKESSELADLVASWGAAQNVVNCIRYAKRINPANLYDLPNLSTFYKGRVVLVGDAAHGTIPFYGQGLNQAFEDAGVLGDLLGHFQDKDYGAAFAAYDQIRVPRAHLCAAEARKNAGRMKASNHVQMKIGRFVMRLVFTIMNAFGVDDEVYYHDFRDDVIKTIPGIQLK</sequence>
<organism evidence="5 6">
    <name type="scientific">Rhizoclosmatium globosum</name>
    <dbReference type="NCBI Taxonomy" id="329046"/>
    <lineage>
        <taxon>Eukaryota</taxon>
        <taxon>Fungi</taxon>
        <taxon>Fungi incertae sedis</taxon>
        <taxon>Chytridiomycota</taxon>
        <taxon>Chytridiomycota incertae sedis</taxon>
        <taxon>Chytridiomycetes</taxon>
        <taxon>Chytridiales</taxon>
        <taxon>Chytriomycetaceae</taxon>
        <taxon>Rhizoclosmatium</taxon>
    </lineage>
</organism>
<dbReference type="InterPro" id="IPR002938">
    <property type="entry name" value="FAD-bd"/>
</dbReference>
<evidence type="ECO:0000313" key="6">
    <source>
        <dbReference type="Proteomes" id="UP000193642"/>
    </source>
</evidence>
<dbReference type="EMBL" id="MCGO01000012">
    <property type="protein sequence ID" value="ORY48131.1"/>
    <property type="molecule type" value="Genomic_DNA"/>
</dbReference>